<dbReference type="InterPro" id="IPR045518">
    <property type="entry name" value="2EXR"/>
</dbReference>
<dbReference type="EMBL" id="FJOG01000006">
    <property type="protein sequence ID" value="CZR55404.1"/>
    <property type="molecule type" value="Genomic_DNA"/>
</dbReference>
<feature type="compositionally biased region" description="Low complexity" evidence="1">
    <location>
        <begin position="109"/>
        <end position="121"/>
    </location>
</feature>
<accession>A0A1L7WRK7</accession>
<feature type="compositionally biased region" description="Acidic residues" evidence="1">
    <location>
        <begin position="142"/>
        <end position="171"/>
    </location>
</feature>
<sequence length="396" mass="45843">MLAQQQEKRLADVVPVPYFNKLPLEIRRMIWQFTLPGPRTLCASTEKGESYMIYNWDEKSPPREYSEEEDKEEEEEEEEEEEFHAHHELPTNVEPDTQNNRMEFEDAESISTSNSETRSSRAGTNLQTCEAERNSELIVDTESNEDSIDSNESDSDSDDYDEPYFSDDSSDWEDRTQGGEKVLYFPRRHQPPNPSALGVCRESREVALQRFRLCFGTTNVYVDLDTDIIFFSPYPWDITEFGDLHRGRYRSEVVDDVEKIQCLGFKMTNGWGMPRCFLAPHSLRSEFRVFTNLKEVMLSHNLLDGGSHDVPGRIVLEEFDDSCIIFDPSNEDENLILADVCHEDVYEGAEHLMELFSTRDEFFPAVTPQMKLVAVKRIPNLESVTLVDQEAHMLEL</sequence>
<dbReference type="AlphaFoldDB" id="A0A1L7WRK7"/>
<feature type="compositionally biased region" description="Acidic residues" evidence="1">
    <location>
        <begin position="66"/>
        <end position="82"/>
    </location>
</feature>
<evidence type="ECO:0000313" key="3">
    <source>
        <dbReference type="EMBL" id="CZR55404.1"/>
    </source>
</evidence>
<reference evidence="3 4" key="1">
    <citation type="submission" date="2016-03" db="EMBL/GenBank/DDBJ databases">
        <authorList>
            <person name="Ploux O."/>
        </authorList>
    </citation>
    <scope>NUCLEOTIDE SEQUENCE [LARGE SCALE GENOMIC DNA]</scope>
    <source>
        <strain evidence="3 4">UAMH 11012</strain>
    </source>
</reference>
<protein>
    <recommendedName>
        <fullName evidence="2">2EXR domain-containing protein</fullName>
    </recommendedName>
</protein>
<dbReference type="OrthoDB" id="3561261at2759"/>
<dbReference type="PANTHER" id="PTHR35910">
    <property type="entry name" value="2EXR DOMAIN-CONTAINING PROTEIN"/>
    <property type="match status" value="1"/>
</dbReference>
<evidence type="ECO:0000259" key="2">
    <source>
        <dbReference type="Pfam" id="PF20150"/>
    </source>
</evidence>
<keyword evidence="4" id="KW-1185">Reference proteome</keyword>
<evidence type="ECO:0000313" key="4">
    <source>
        <dbReference type="Proteomes" id="UP000184330"/>
    </source>
</evidence>
<gene>
    <name evidence="3" type="ORF">PAC_05291</name>
</gene>
<organism evidence="3 4">
    <name type="scientific">Phialocephala subalpina</name>
    <dbReference type="NCBI Taxonomy" id="576137"/>
    <lineage>
        <taxon>Eukaryota</taxon>
        <taxon>Fungi</taxon>
        <taxon>Dikarya</taxon>
        <taxon>Ascomycota</taxon>
        <taxon>Pezizomycotina</taxon>
        <taxon>Leotiomycetes</taxon>
        <taxon>Helotiales</taxon>
        <taxon>Mollisiaceae</taxon>
        <taxon>Phialocephala</taxon>
        <taxon>Phialocephala fortinii species complex</taxon>
    </lineage>
</organism>
<dbReference type="PANTHER" id="PTHR35910:SF1">
    <property type="entry name" value="2EXR DOMAIN-CONTAINING PROTEIN"/>
    <property type="match status" value="1"/>
</dbReference>
<feature type="region of interest" description="Disordered" evidence="1">
    <location>
        <begin position="53"/>
        <end position="175"/>
    </location>
</feature>
<evidence type="ECO:0000256" key="1">
    <source>
        <dbReference type="SAM" id="MobiDB-lite"/>
    </source>
</evidence>
<name>A0A1L7WRK7_9HELO</name>
<dbReference type="Proteomes" id="UP000184330">
    <property type="component" value="Unassembled WGS sequence"/>
</dbReference>
<feature type="compositionally biased region" description="Basic and acidic residues" evidence="1">
    <location>
        <begin position="56"/>
        <end position="65"/>
    </location>
</feature>
<proteinExistence type="predicted"/>
<dbReference type="Pfam" id="PF20150">
    <property type="entry name" value="2EXR"/>
    <property type="match status" value="1"/>
</dbReference>
<feature type="domain" description="2EXR" evidence="2">
    <location>
        <begin position="17"/>
        <end position="229"/>
    </location>
</feature>